<reference evidence="2" key="1">
    <citation type="submission" date="2019-10" db="EMBL/GenBank/DDBJ databases">
        <title>Conservation and host-specific expression of non-tandemly repeated heterogenous ribosome RNA gene in arbuscular mycorrhizal fungi.</title>
        <authorList>
            <person name="Maeda T."/>
            <person name="Kobayashi Y."/>
            <person name="Nakagawa T."/>
            <person name="Ezawa T."/>
            <person name="Yamaguchi K."/>
            <person name="Bino T."/>
            <person name="Nishimoto Y."/>
            <person name="Shigenobu S."/>
            <person name="Kawaguchi M."/>
        </authorList>
    </citation>
    <scope>NUCLEOTIDE SEQUENCE</scope>
    <source>
        <strain evidence="2">HR1</strain>
    </source>
</reference>
<keyword evidence="1" id="KW-0472">Membrane</keyword>
<accession>A0A8H3L3G7</accession>
<dbReference type="EMBL" id="BLAL01000044">
    <property type="protein sequence ID" value="GES79526.1"/>
    <property type="molecule type" value="Genomic_DNA"/>
</dbReference>
<feature type="transmembrane region" description="Helical" evidence="1">
    <location>
        <begin position="34"/>
        <end position="54"/>
    </location>
</feature>
<sequence length="271" mass="31186">MQERADMIKFPSDLGRRPVRIATGEGFSSFTVDMWKTFMLIFAILITWSFLGYIDRKILAYFVRACKILTNRELQKNMLNEAFTRLIEMNKLIEQKYGQEKISPNLHLCLHICECALDYGPLSSFWCYSFERMNGILEPRKSVGSLAALDDFASDEYQNFIRLSLIEEDSAYGTECFPGLYNDYCFISIYSIIGSNNGTIVNPRIIQYGRIRIGADIYGSVQAARHEKSSYILARFVHYDGSIDVYPGQVQFYFEHTIHLNSSRSLTHSLA</sequence>
<evidence type="ECO:0000313" key="3">
    <source>
        <dbReference type="Proteomes" id="UP000615446"/>
    </source>
</evidence>
<evidence type="ECO:0000313" key="2">
    <source>
        <dbReference type="EMBL" id="GES79526.1"/>
    </source>
</evidence>
<gene>
    <name evidence="2" type="ORF">RCL2_000682600</name>
</gene>
<name>A0A8H3L3G7_9GLOM</name>
<dbReference type="AlphaFoldDB" id="A0A8H3L3G7"/>
<organism evidence="2 3">
    <name type="scientific">Rhizophagus clarus</name>
    <dbReference type="NCBI Taxonomy" id="94130"/>
    <lineage>
        <taxon>Eukaryota</taxon>
        <taxon>Fungi</taxon>
        <taxon>Fungi incertae sedis</taxon>
        <taxon>Mucoromycota</taxon>
        <taxon>Glomeromycotina</taxon>
        <taxon>Glomeromycetes</taxon>
        <taxon>Glomerales</taxon>
        <taxon>Glomeraceae</taxon>
        <taxon>Rhizophagus</taxon>
    </lineage>
</organism>
<proteinExistence type="predicted"/>
<keyword evidence="1" id="KW-1133">Transmembrane helix</keyword>
<protein>
    <recommendedName>
        <fullName evidence="4">Transposase domain-containing protein</fullName>
    </recommendedName>
</protein>
<evidence type="ECO:0000256" key="1">
    <source>
        <dbReference type="SAM" id="Phobius"/>
    </source>
</evidence>
<dbReference type="OrthoDB" id="2349149at2759"/>
<keyword evidence="1" id="KW-0812">Transmembrane</keyword>
<dbReference type="PANTHER" id="PTHR46579">
    <property type="entry name" value="F5/8 TYPE C DOMAIN-CONTAINING PROTEIN-RELATED"/>
    <property type="match status" value="1"/>
</dbReference>
<dbReference type="PANTHER" id="PTHR46579:SF2">
    <property type="entry name" value="C2H2-TYPE DOMAIN-CONTAINING PROTEIN"/>
    <property type="match status" value="1"/>
</dbReference>
<dbReference type="Proteomes" id="UP000615446">
    <property type="component" value="Unassembled WGS sequence"/>
</dbReference>
<evidence type="ECO:0008006" key="4">
    <source>
        <dbReference type="Google" id="ProtNLM"/>
    </source>
</evidence>
<comment type="caution">
    <text evidence="2">The sequence shown here is derived from an EMBL/GenBank/DDBJ whole genome shotgun (WGS) entry which is preliminary data.</text>
</comment>